<name>A0A8T4HFH3_9SPHI</name>
<dbReference type="GO" id="GO:0016987">
    <property type="term" value="F:sigma factor activity"/>
    <property type="evidence" value="ECO:0007669"/>
    <property type="project" value="UniProtKB-KW"/>
</dbReference>
<keyword evidence="3" id="KW-0731">Sigma factor</keyword>
<dbReference type="NCBIfam" id="TIGR02937">
    <property type="entry name" value="sigma70-ECF"/>
    <property type="match status" value="1"/>
</dbReference>
<dbReference type="RefSeq" id="WP_353547593.1">
    <property type="nucleotide sequence ID" value="NZ_JAGKSB010000013.1"/>
</dbReference>
<keyword evidence="8" id="KW-1185">Reference proteome</keyword>
<evidence type="ECO:0000313" key="8">
    <source>
        <dbReference type="Proteomes" id="UP000679691"/>
    </source>
</evidence>
<dbReference type="InterPro" id="IPR013324">
    <property type="entry name" value="RNA_pol_sigma_r3/r4-like"/>
</dbReference>
<dbReference type="GO" id="GO:0003677">
    <property type="term" value="F:DNA binding"/>
    <property type="evidence" value="ECO:0007669"/>
    <property type="project" value="InterPro"/>
</dbReference>
<dbReference type="Pfam" id="PF08281">
    <property type="entry name" value="Sigma70_r4_2"/>
    <property type="match status" value="1"/>
</dbReference>
<dbReference type="Pfam" id="PF04542">
    <property type="entry name" value="Sigma70_r2"/>
    <property type="match status" value="1"/>
</dbReference>
<evidence type="ECO:0000256" key="1">
    <source>
        <dbReference type="ARBA" id="ARBA00010641"/>
    </source>
</evidence>
<dbReference type="PANTHER" id="PTHR43133:SF46">
    <property type="entry name" value="RNA POLYMERASE SIGMA-70 FACTOR ECF SUBFAMILY"/>
    <property type="match status" value="1"/>
</dbReference>
<dbReference type="InterPro" id="IPR014327">
    <property type="entry name" value="RNA_pol_sigma70_bacteroid"/>
</dbReference>
<dbReference type="GO" id="GO:0006352">
    <property type="term" value="P:DNA-templated transcription initiation"/>
    <property type="evidence" value="ECO:0007669"/>
    <property type="project" value="InterPro"/>
</dbReference>
<sequence length="178" mass="21463">MEDSFKHFFLTYKDHVFKYAFMHFRQEDLAADIVQESFSRLWKKWPSLQKDKNIKSYLYTTCRNLVFDELRKQKLRDGYIDSQLFQGVYAQNSCEEHIDYKDLEQVYRQAIRQMPPARREVFLLSKEEFLSNEAIAERLGISVNTVRDQLVKGNKSVRNYILHHFKETVTLMIFLKIF</sequence>
<proteinExistence type="inferred from homology"/>
<dbReference type="EMBL" id="JAGKSB010000013">
    <property type="protein sequence ID" value="MBP3944088.1"/>
    <property type="molecule type" value="Genomic_DNA"/>
</dbReference>
<dbReference type="InterPro" id="IPR007627">
    <property type="entry name" value="RNA_pol_sigma70_r2"/>
</dbReference>
<dbReference type="Gene3D" id="1.10.1740.10">
    <property type="match status" value="1"/>
</dbReference>
<evidence type="ECO:0000259" key="5">
    <source>
        <dbReference type="Pfam" id="PF04542"/>
    </source>
</evidence>
<gene>
    <name evidence="7" type="ORF">J5U18_11050</name>
</gene>
<dbReference type="Gene3D" id="1.10.10.10">
    <property type="entry name" value="Winged helix-like DNA-binding domain superfamily/Winged helix DNA-binding domain"/>
    <property type="match status" value="1"/>
</dbReference>
<comment type="caution">
    <text evidence="7">The sequence shown here is derived from an EMBL/GenBank/DDBJ whole genome shotgun (WGS) entry which is preliminary data.</text>
</comment>
<dbReference type="InterPro" id="IPR013249">
    <property type="entry name" value="RNA_pol_sigma70_r4_t2"/>
</dbReference>
<accession>A0A8T4HFH3</accession>
<dbReference type="SUPFAM" id="SSF88946">
    <property type="entry name" value="Sigma2 domain of RNA polymerase sigma factors"/>
    <property type="match status" value="1"/>
</dbReference>
<dbReference type="SUPFAM" id="SSF88659">
    <property type="entry name" value="Sigma3 and sigma4 domains of RNA polymerase sigma factors"/>
    <property type="match status" value="1"/>
</dbReference>
<reference evidence="7" key="1">
    <citation type="submission" date="2021-03" db="EMBL/GenBank/DDBJ databases">
        <authorList>
            <person name="Lu T."/>
            <person name="Wang Q."/>
            <person name="Han X."/>
        </authorList>
    </citation>
    <scope>NUCLEOTIDE SEQUENCE</scope>
    <source>
        <strain evidence="7">WQ 2009</strain>
    </source>
</reference>
<feature type="domain" description="RNA polymerase sigma factor 70 region 4 type 2" evidence="6">
    <location>
        <begin position="107"/>
        <end position="152"/>
    </location>
</feature>
<keyword evidence="2" id="KW-0805">Transcription regulation</keyword>
<dbReference type="NCBIfam" id="TIGR02985">
    <property type="entry name" value="Sig70_bacteroi1"/>
    <property type="match status" value="1"/>
</dbReference>
<dbReference type="PANTHER" id="PTHR43133">
    <property type="entry name" value="RNA POLYMERASE ECF-TYPE SIGMA FACTO"/>
    <property type="match status" value="1"/>
</dbReference>
<evidence type="ECO:0000256" key="4">
    <source>
        <dbReference type="ARBA" id="ARBA00023163"/>
    </source>
</evidence>
<evidence type="ECO:0000256" key="2">
    <source>
        <dbReference type="ARBA" id="ARBA00023015"/>
    </source>
</evidence>
<comment type="similarity">
    <text evidence="1">Belongs to the sigma-70 factor family. ECF subfamily.</text>
</comment>
<dbReference type="InterPro" id="IPR014284">
    <property type="entry name" value="RNA_pol_sigma-70_dom"/>
</dbReference>
<dbReference type="InterPro" id="IPR036388">
    <property type="entry name" value="WH-like_DNA-bd_sf"/>
</dbReference>
<evidence type="ECO:0000259" key="6">
    <source>
        <dbReference type="Pfam" id="PF08281"/>
    </source>
</evidence>
<evidence type="ECO:0000313" key="7">
    <source>
        <dbReference type="EMBL" id="MBP3944088.1"/>
    </source>
</evidence>
<organism evidence="7 8">
    <name type="scientific">Rhinopithecimicrobium faecis</name>
    <dbReference type="NCBI Taxonomy" id="2820698"/>
    <lineage>
        <taxon>Bacteria</taxon>
        <taxon>Pseudomonadati</taxon>
        <taxon>Bacteroidota</taxon>
        <taxon>Sphingobacteriia</taxon>
        <taxon>Sphingobacteriales</taxon>
        <taxon>Sphingobacteriaceae</taxon>
        <taxon>Rhinopithecimicrobium</taxon>
    </lineage>
</organism>
<dbReference type="AlphaFoldDB" id="A0A8T4HFH3"/>
<keyword evidence="4" id="KW-0804">Transcription</keyword>
<dbReference type="InterPro" id="IPR013325">
    <property type="entry name" value="RNA_pol_sigma_r2"/>
</dbReference>
<evidence type="ECO:0000256" key="3">
    <source>
        <dbReference type="ARBA" id="ARBA00023082"/>
    </source>
</evidence>
<dbReference type="InterPro" id="IPR039425">
    <property type="entry name" value="RNA_pol_sigma-70-like"/>
</dbReference>
<feature type="domain" description="RNA polymerase sigma-70 region 2" evidence="5">
    <location>
        <begin position="9"/>
        <end position="74"/>
    </location>
</feature>
<protein>
    <submittedName>
        <fullName evidence="7">RNA polymerase sigma-70 factor</fullName>
    </submittedName>
</protein>
<dbReference type="Proteomes" id="UP000679691">
    <property type="component" value="Unassembled WGS sequence"/>
</dbReference>